<dbReference type="EMBL" id="JANPWB010000007">
    <property type="protein sequence ID" value="KAJ1168196.1"/>
    <property type="molecule type" value="Genomic_DNA"/>
</dbReference>
<feature type="non-terminal residue" evidence="1">
    <location>
        <position position="1"/>
    </location>
</feature>
<name>A0AAV7SVR4_PLEWA</name>
<accession>A0AAV7SVR4</accession>
<dbReference type="AlphaFoldDB" id="A0AAV7SVR4"/>
<evidence type="ECO:0000313" key="2">
    <source>
        <dbReference type="Proteomes" id="UP001066276"/>
    </source>
</evidence>
<gene>
    <name evidence="1" type="ORF">NDU88_000145</name>
</gene>
<organism evidence="1 2">
    <name type="scientific">Pleurodeles waltl</name>
    <name type="common">Iberian ribbed newt</name>
    <dbReference type="NCBI Taxonomy" id="8319"/>
    <lineage>
        <taxon>Eukaryota</taxon>
        <taxon>Metazoa</taxon>
        <taxon>Chordata</taxon>
        <taxon>Craniata</taxon>
        <taxon>Vertebrata</taxon>
        <taxon>Euteleostomi</taxon>
        <taxon>Amphibia</taxon>
        <taxon>Batrachia</taxon>
        <taxon>Caudata</taxon>
        <taxon>Salamandroidea</taxon>
        <taxon>Salamandridae</taxon>
        <taxon>Pleurodelinae</taxon>
        <taxon>Pleurodeles</taxon>
    </lineage>
</organism>
<protein>
    <submittedName>
        <fullName evidence="1">Uncharacterized protein</fullName>
    </submittedName>
</protein>
<evidence type="ECO:0000313" key="1">
    <source>
        <dbReference type="EMBL" id="KAJ1168196.1"/>
    </source>
</evidence>
<comment type="caution">
    <text evidence="1">The sequence shown here is derived from an EMBL/GenBank/DDBJ whole genome shotgun (WGS) entry which is preliminary data.</text>
</comment>
<proteinExistence type="predicted"/>
<dbReference type="Proteomes" id="UP001066276">
    <property type="component" value="Chromosome 4_1"/>
</dbReference>
<reference evidence="1" key="1">
    <citation type="journal article" date="2022" name="bioRxiv">
        <title>Sequencing and chromosome-scale assembly of the giantPleurodeles waltlgenome.</title>
        <authorList>
            <person name="Brown T."/>
            <person name="Elewa A."/>
            <person name="Iarovenko S."/>
            <person name="Subramanian E."/>
            <person name="Araus A.J."/>
            <person name="Petzold A."/>
            <person name="Susuki M."/>
            <person name="Suzuki K.-i.T."/>
            <person name="Hayashi T."/>
            <person name="Toyoda A."/>
            <person name="Oliveira C."/>
            <person name="Osipova E."/>
            <person name="Leigh N.D."/>
            <person name="Simon A."/>
            <person name="Yun M.H."/>
        </authorList>
    </citation>
    <scope>NUCLEOTIDE SEQUENCE</scope>
    <source>
        <strain evidence="1">20211129_DDA</strain>
        <tissue evidence="1">Liver</tissue>
    </source>
</reference>
<feature type="non-terminal residue" evidence="1">
    <location>
        <position position="55"/>
    </location>
</feature>
<sequence>TRGFGCIDLTFVKPANYIDFKKLLNLRVHWHLGGWAENYILPAVQAKQWLGRMWL</sequence>
<keyword evidence="2" id="KW-1185">Reference proteome</keyword>